<sequence length="171" mass="19313">MHDIGIALQPACGASSIPEPPRKIWLMKRNCSLSPRQVGWFYLSIVILSFVIASFFAWQGAWFVLPFSGLEVAALGWALLYYARHASDYERIELDDDALVIEQVNACRRVRHVLNPHWVHVEVVEPLQEQVALCSSGRVVRVGRFLDPAGRRRLADELSRCLGRGQPTHVP</sequence>
<evidence type="ECO:0000313" key="6">
    <source>
        <dbReference type="EMBL" id="CUV37278.1"/>
    </source>
</evidence>
<dbReference type="EMBL" id="LN899827">
    <property type="protein sequence ID" value="CUV45364.1"/>
    <property type="molecule type" value="Genomic_DNA"/>
</dbReference>
<dbReference type="EMBL" id="LN899826">
    <property type="protein sequence ID" value="CUV40351.1"/>
    <property type="molecule type" value="Genomic_DNA"/>
</dbReference>
<evidence type="ECO:0000313" key="3">
    <source>
        <dbReference type="EMBL" id="CUV18748.1"/>
    </source>
</evidence>
<reference evidence="12" key="3">
    <citation type="submission" date="2018-01" db="EMBL/GenBank/DDBJ databases">
        <title>Raltonia solanacearum P824 infects blueberry.</title>
        <authorList>
            <person name="Bocsanczy A.M."/>
            <person name="Norman D.J."/>
        </authorList>
    </citation>
    <scope>NUCLEOTIDE SEQUENCE [LARGE SCALE GENOMIC DNA]</scope>
    <source>
        <strain evidence="12">P824</strain>
    </source>
</reference>
<proteinExistence type="predicted"/>
<dbReference type="AlphaFoldDB" id="A0A0K1ZPD3"/>
<dbReference type="Proteomes" id="UP000262427">
    <property type="component" value="Chromosome CM"/>
</dbReference>
<keyword evidence="1" id="KW-0472">Membrane</keyword>
<feature type="transmembrane region" description="Helical" evidence="1">
    <location>
        <begin position="64"/>
        <end position="83"/>
    </location>
</feature>
<organism evidence="8">
    <name type="scientific">Ralstonia solanacearum</name>
    <name type="common">Pseudomonas solanacearum</name>
    <dbReference type="NCBI Taxonomy" id="305"/>
    <lineage>
        <taxon>Bacteria</taxon>
        <taxon>Pseudomonadati</taxon>
        <taxon>Pseudomonadota</taxon>
        <taxon>Betaproteobacteria</taxon>
        <taxon>Burkholderiales</taxon>
        <taxon>Burkholderiaceae</taxon>
        <taxon>Ralstonia</taxon>
        <taxon>Ralstonia solanacearum species complex</taxon>
    </lineage>
</organism>
<evidence type="ECO:0000313" key="11">
    <source>
        <dbReference type="EMBL" id="UZF14549.1"/>
    </source>
</evidence>
<evidence type="ECO:0000313" key="8">
    <source>
        <dbReference type="EMBL" id="CUV45364.1"/>
    </source>
</evidence>
<dbReference type="EMBL" id="LN899824">
    <property type="protein sequence ID" value="CUV27977.1"/>
    <property type="molecule type" value="Genomic_DNA"/>
</dbReference>
<gene>
    <name evidence="11" type="ORF">LH706_16340</name>
    <name evidence="3" type="ORF">PSS4_v1_730016</name>
    <name evidence="10" type="ORF">RD1301_v1_2180009</name>
    <name evidence="2" type="ORF">RSP824_15395</name>
    <name evidence="4" type="ORF">RUN1744_v1_630027</name>
    <name evidence="5" type="ORF">RUN1985_v1_150086</name>
    <name evidence="9" type="ORF">RUN215_v1_940026</name>
    <name evidence="6" type="ORF">TD1301_v1_3130003</name>
    <name evidence="7" type="ORF">TF3108_v1_430129</name>
    <name evidence="8" type="ORF">TO10_v1_320020</name>
</gene>
<evidence type="ECO:0000313" key="2">
    <source>
        <dbReference type="EMBL" id="AYA47741.1"/>
    </source>
</evidence>
<evidence type="ECO:0000313" key="9">
    <source>
        <dbReference type="EMBL" id="CUV56669.1"/>
    </source>
</evidence>
<dbReference type="EMBL" id="LN899821">
    <property type="protein sequence ID" value="CUV18748.1"/>
    <property type="molecule type" value="Genomic_DNA"/>
</dbReference>
<reference evidence="8" key="1">
    <citation type="submission" date="2015-10" db="EMBL/GenBank/DDBJ databases">
        <authorList>
            <person name="Gilbert D.G."/>
        </authorList>
    </citation>
    <scope>NUCLEOTIDE SEQUENCE</scope>
    <source>
        <strain evidence="8">Phyl III-seqv23</strain>
    </source>
</reference>
<evidence type="ECO:0000313" key="4">
    <source>
        <dbReference type="EMBL" id="CUV24395.1"/>
    </source>
</evidence>
<evidence type="ECO:0000313" key="12">
    <source>
        <dbReference type="Proteomes" id="UP000262427"/>
    </source>
</evidence>
<evidence type="ECO:0000313" key="5">
    <source>
        <dbReference type="EMBL" id="CUV27977.1"/>
    </source>
</evidence>
<dbReference type="Pfam" id="PF10003">
    <property type="entry name" value="DUF2244"/>
    <property type="match status" value="1"/>
</dbReference>
<feature type="transmembrane region" description="Helical" evidence="1">
    <location>
        <begin position="38"/>
        <end position="58"/>
    </location>
</feature>
<dbReference type="PIRSF" id="PIRSF032162">
    <property type="entry name" value="UCP032162_imp"/>
    <property type="match status" value="1"/>
</dbReference>
<dbReference type="InterPro" id="IPR019253">
    <property type="entry name" value="DUF2244_TM"/>
</dbReference>
<dbReference type="EMBL" id="CP025741">
    <property type="protein sequence ID" value="AYA47741.1"/>
    <property type="molecule type" value="Genomic_DNA"/>
</dbReference>
<evidence type="ECO:0000313" key="10">
    <source>
        <dbReference type="EMBL" id="CUV62267.1"/>
    </source>
</evidence>
<evidence type="ECO:0000313" key="7">
    <source>
        <dbReference type="EMBL" id="CUV40351.1"/>
    </source>
</evidence>
<keyword evidence="1 8" id="KW-0812">Transmembrane</keyword>
<reference evidence="2" key="2">
    <citation type="submission" date="2018-01" db="EMBL/GenBank/DDBJ databases">
        <title>Ralstonia pseudosolanacearum P824 infects blueberry.</title>
        <authorList>
            <person name="Bocsanczy A.M."/>
            <person name="Norman D.J."/>
        </authorList>
    </citation>
    <scope>NUCLEOTIDE SEQUENCE</scope>
    <source>
        <strain evidence="2">P824</strain>
    </source>
</reference>
<dbReference type="EMBL" id="LN899822">
    <property type="protein sequence ID" value="CUV62267.1"/>
    <property type="molecule type" value="Genomic_DNA"/>
</dbReference>
<reference evidence="11" key="4">
    <citation type="submission" date="2021-10" db="EMBL/GenBank/DDBJ databases">
        <title>Complete genome sequences of five Ralstonia solancearum strains isolated from sunflower.</title>
        <authorList>
            <person name="She X."/>
            <person name="He Z."/>
        </authorList>
    </citation>
    <scope>NUCLEOTIDE SEQUENCE</scope>
    <source>
        <strain evidence="11">RS638</strain>
    </source>
</reference>
<dbReference type="InterPro" id="IPR016990">
    <property type="entry name" value="UCP032162_TM"/>
</dbReference>
<keyword evidence="1" id="KW-1133">Transmembrane helix</keyword>
<evidence type="ECO:0000256" key="1">
    <source>
        <dbReference type="SAM" id="Phobius"/>
    </source>
</evidence>
<dbReference type="PATRIC" id="fig|305.107.peg.772"/>
<dbReference type="EMBL" id="LN899823">
    <property type="protein sequence ID" value="CUV24395.1"/>
    <property type="molecule type" value="Genomic_DNA"/>
</dbReference>
<dbReference type="EMBL" id="LN899820">
    <property type="protein sequence ID" value="CUV56669.1"/>
    <property type="molecule type" value="Genomic_DNA"/>
</dbReference>
<accession>A0A0K1ZPD3</accession>
<name>A0A0K1ZPD3_RALSL</name>
<dbReference type="EMBL" id="LN899825">
    <property type="protein sequence ID" value="CUV37278.1"/>
    <property type="molecule type" value="Genomic_DNA"/>
</dbReference>
<protein>
    <submittedName>
        <fullName evidence="2">DUF2244 domain-containing protein</fullName>
    </submittedName>
    <submittedName>
        <fullName evidence="8">Putative transmembrane protein</fullName>
    </submittedName>
</protein>
<dbReference type="EMBL" id="CP085043">
    <property type="protein sequence ID" value="UZF14549.1"/>
    <property type="molecule type" value="Genomic_DNA"/>
</dbReference>